<keyword evidence="2" id="KW-1185">Reference proteome</keyword>
<dbReference type="Ensembl" id="ENSAPOT00000017175.1">
    <property type="protein sequence ID" value="ENSAPOP00000000256.1"/>
    <property type="gene ID" value="ENSAPOG00000001446.1"/>
</dbReference>
<dbReference type="InParanoid" id="A0A3Q1E9A9"/>
<reference evidence="1" key="2">
    <citation type="submission" date="2025-09" db="UniProtKB">
        <authorList>
            <consortium name="Ensembl"/>
        </authorList>
    </citation>
    <scope>IDENTIFICATION</scope>
</reference>
<accession>A0A3Q1E9A9</accession>
<proteinExistence type="predicted"/>
<evidence type="ECO:0000313" key="1">
    <source>
        <dbReference type="Ensembl" id="ENSAPOP00000000256.1"/>
    </source>
</evidence>
<organism evidence="1 2">
    <name type="scientific">Acanthochromis polyacanthus</name>
    <name type="common">spiny chromis</name>
    <dbReference type="NCBI Taxonomy" id="80966"/>
    <lineage>
        <taxon>Eukaryota</taxon>
        <taxon>Metazoa</taxon>
        <taxon>Chordata</taxon>
        <taxon>Craniata</taxon>
        <taxon>Vertebrata</taxon>
        <taxon>Euteleostomi</taxon>
        <taxon>Actinopterygii</taxon>
        <taxon>Neopterygii</taxon>
        <taxon>Teleostei</taxon>
        <taxon>Neoteleostei</taxon>
        <taxon>Acanthomorphata</taxon>
        <taxon>Ovalentaria</taxon>
        <taxon>Pomacentridae</taxon>
        <taxon>Acanthochromis</taxon>
    </lineage>
</organism>
<name>A0A3Q1E9A9_9TELE</name>
<reference evidence="1" key="1">
    <citation type="submission" date="2025-08" db="UniProtKB">
        <authorList>
            <consortium name="Ensembl"/>
        </authorList>
    </citation>
    <scope>IDENTIFICATION</scope>
</reference>
<protein>
    <submittedName>
        <fullName evidence="1">Uncharacterized protein</fullName>
    </submittedName>
</protein>
<dbReference type="Proteomes" id="UP000257200">
    <property type="component" value="Unplaced"/>
</dbReference>
<dbReference type="AlphaFoldDB" id="A0A3Q1E9A9"/>
<sequence>MHKCIKTHFSWYHVYGVHKDQPTVVQYPRGKNTSTNTYFLTHKGKETTLTNKQFSALLPQCPVFSVLALVLNAIKELQNELAVASLIFMSSDNKLINSY</sequence>
<evidence type="ECO:0000313" key="2">
    <source>
        <dbReference type="Proteomes" id="UP000257200"/>
    </source>
</evidence>